<dbReference type="InterPro" id="IPR001372">
    <property type="entry name" value="Dynein_light_chain_typ-1/2"/>
</dbReference>
<evidence type="ECO:0000313" key="1">
    <source>
        <dbReference type="EMBL" id="KAF4658538.1"/>
    </source>
</evidence>
<dbReference type="Gene3D" id="3.30.740.10">
    <property type="entry name" value="Protein Inhibitor Of Neuronal Nitric Oxide Synthase"/>
    <property type="match status" value="1"/>
</dbReference>
<dbReference type="GO" id="GO:0007017">
    <property type="term" value="P:microtubule-based process"/>
    <property type="evidence" value="ECO:0007669"/>
    <property type="project" value="InterPro"/>
</dbReference>
<dbReference type="GO" id="GO:0008081">
    <property type="term" value="F:phosphoric diester hydrolase activity"/>
    <property type="evidence" value="ECO:0007669"/>
    <property type="project" value="InterPro"/>
</dbReference>
<dbReference type="PANTHER" id="PTHR13593">
    <property type="match status" value="1"/>
</dbReference>
<protein>
    <recommendedName>
        <fullName evidence="3">Phosphatidylinositol-specific phospholipase C X domain-containing protein</fullName>
    </recommendedName>
</protein>
<dbReference type="InterPro" id="IPR017946">
    <property type="entry name" value="PLC-like_Pdiesterase_TIM-brl"/>
</dbReference>
<dbReference type="SMART" id="SM01375">
    <property type="entry name" value="Dynein_light"/>
    <property type="match status" value="1"/>
</dbReference>
<dbReference type="EMBL" id="JABANN010000470">
    <property type="protein sequence ID" value="KAF4658538.1"/>
    <property type="molecule type" value="Genomic_DNA"/>
</dbReference>
<dbReference type="SUPFAM" id="SSF54648">
    <property type="entry name" value="DLC"/>
    <property type="match status" value="1"/>
</dbReference>
<dbReference type="GO" id="GO:0030286">
    <property type="term" value="C:dynein complex"/>
    <property type="evidence" value="ECO:0007669"/>
    <property type="project" value="InterPro"/>
</dbReference>
<name>A0A7J6LGW1_PEROL</name>
<organism evidence="1 2">
    <name type="scientific">Perkinsus olseni</name>
    <name type="common">Perkinsus atlanticus</name>
    <dbReference type="NCBI Taxonomy" id="32597"/>
    <lineage>
        <taxon>Eukaryota</taxon>
        <taxon>Sar</taxon>
        <taxon>Alveolata</taxon>
        <taxon>Perkinsozoa</taxon>
        <taxon>Perkinsea</taxon>
        <taxon>Perkinsida</taxon>
        <taxon>Perkinsidae</taxon>
        <taxon>Perkinsus</taxon>
    </lineage>
</organism>
<gene>
    <name evidence="1" type="ORF">FOL46_006933</name>
</gene>
<dbReference type="InterPro" id="IPR051057">
    <property type="entry name" value="PI-PLC_domain"/>
</dbReference>
<dbReference type="Proteomes" id="UP000572268">
    <property type="component" value="Unassembled WGS sequence"/>
</dbReference>
<dbReference type="AlphaFoldDB" id="A0A7J6LGW1"/>
<accession>A0A7J6LGW1</accession>
<dbReference type="Gene3D" id="3.20.20.190">
    <property type="entry name" value="Phosphatidylinositol (PI) phosphodiesterase"/>
    <property type="match status" value="1"/>
</dbReference>
<comment type="caution">
    <text evidence="1">The sequence shown here is derived from an EMBL/GenBank/DDBJ whole genome shotgun (WGS) entry which is preliminary data.</text>
</comment>
<dbReference type="Pfam" id="PF01221">
    <property type="entry name" value="Dynein_light"/>
    <property type="match status" value="1"/>
</dbReference>
<sequence>MSDIDEEEDALRKQLESLPPIRIKQCDLDDEQTNKIRLLVSEALGKHALSKDVAENIKTIMDQDPEFNRIPGKGPWHCVVGKSFGGSIAHERNHAVLFDDINSGNTILLFKSMGAQPAPSDGPPVPSAAHGEATGGVGFIVVFNLSEFESDCFRRAPQPKEWWHLNRIEPQFDELREKAKWKRIWFRFCWRPDCRSAIRGKGDALLNEWPMLMSHDSGTGYISTTDAFWEMTKSQEGNFTAQLNCGVRAFDLRPLCNAKGLYMHHGIISIDHSLKDALTEVVTWANSHPREFILLVNSHYSPKTNDCKGKVWQTMATLNLMPSIGSDGSCDRLKGLTISQAMKMSTLKAGGHVFVVEGEGVCLDANWNSSLTCYRENGDCREGSPGSGYINKELFLYINETASRKPKTNLTTIQAHWQYDSTSVEKMLKAGSNILNDTKLSGINKKLIGIIPQLEYINLLEVDNACLYGVELAEALKARTK</sequence>
<dbReference type="PANTHER" id="PTHR13593:SF113">
    <property type="entry name" value="SI:DKEY-266F7.9"/>
    <property type="match status" value="1"/>
</dbReference>
<proteinExistence type="predicted"/>
<dbReference type="PROSITE" id="PS50007">
    <property type="entry name" value="PIPLC_X_DOMAIN"/>
    <property type="match status" value="1"/>
</dbReference>
<dbReference type="CDD" id="cd08557">
    <property type="entry name" value="PI-PLCc_bacteria_like"/>
    <property type="match status" value="1"/>
</dbReference>
<dbReference type="SUPFAM" id="SSF51695">
    <property type="entry name" value="PLC-like phosphodiesterases"/>
    <property type="match status" value="1"/>
</dbReference>
<dbReference type="GO" id="GO:0006629">
    <property type="term" value="P:lipid metabolic process"/>
    <property type="evidence" value="ECO:0007669"/>
    <property type="project" value="InterPro"/>
</dbReference>
<evidence type="ECO:0008006" key="3">
    <source>
        <dbReference type="Google" id="ProtNLM"/>
    </source>
</evidence>
<evidence type="ECO:0000313" key="2">
    <source>
        <dbReference type="Proteomes" id="UP000572268"/>
    </source>
</evidence>
<dbReference type="InterPro" id="IPR037177">
    <property type="entry name" value="DLC_sf"/>
</dbReference>
<reference evidence="1 2" key="1">
    <citation type="submission" date="2020-04" db="EMBL/GenBank/DDBJ databases">
        <title>Perkinsus olseni comparative genomics.</title>
        <authorList>
            <person name="Bogema D.R."/>
        </authorList>
    </citation>
    <scope>NUCLEOTIDE SEQUENCE [LARGE SCALE GENOMIC DNA]</scope>
    <source>
        <strain evidence="1">ATCC PRA-31</strain>
    </source>
</reference>